<dbReference type="PANTHER" id="PTHR47992">
    <property type="entry name" value="PROTEIN PHOSPHATASE"/>
    <property type="match status" value="1"/>
</dbReference>
<dbReference type="InterPro" id="IPR015655">
    <property type="entry name" value="PP2C"/>
</dbReference>
<dbReference type="InterPro" id="IPR036457">
    <property type="entry name" value="PPM-type-like_dom_sf"/>
</dbReference>
<evidence type="ECO:0000313" key="2">
    <source>
        <dbReference type="EMBL" id="HJC50523.1"/>
    </source>
</evidence>
<evidence type="ECO:0000313" key="3">
    <source>
        <dbReference type="Proteomes" id="UP000823904"/>
    </source>
</evidence>
<dbReference type="AlphaFoldDB" id="A0A9D2PKG7"/>
<dbReference type="Gene3D" id="3.60.40.10">
    <property type="entry name" value="PPM-type phosphatase domain"/>
    <property type="match status" value="1"/>
</dbReference>
<name>A0A9D2PKG7_9FIRM</name>
<sequence>MFGRRRRRKKKITKTVEIPAAFDNLITVDFQGVRIEYQIGNAQHIGSRKRQEDSFGFSDLSDDILLKERGICAVLADGMGGLDLGREVSEQVVRETLEFFRNMNYQVSISEQMILFFQKFSQQIFSRYGRSGKAGAGSTVLMVVLYGGRVYWCAIGDSRLYLWRRNRLYQMNEDHNYKNELMGQYISGEGTLEEAARNPKKDFLTNYIGCPETVRADVSYTGFALQNGDKILMATDGLYHALSQDEIAEKMRKNPQDACTEMIQEAVSRKISGQDNMTAMAVGFN</sequence>
<protein>
    <submittedName>
        <fullName evidence="2">Protein phosphatase 2C domain-containing protein</fullName>
    </submittedName>
</protein>
<dbReference type="Pfam" id="PF13672">
    <property type="entry name" value="PP2C_2"/>
    <property type="match status" value="1"/>
</dbReference>
<dbReference type="GO" id="GO:0004722">
    <property type="term" value="F:protein serine/threonine phosphatase activity"/>
    <property type="evidence" value="ECO:0007669"/>
    <property type="project" value="InterPro"/>
</dbReference>
<reference evidence="2" key="2">
    <citation type="submission" date="2021-04" db="EMBL/GenBank/DDBJ databases">
        <authorList>
            <person name="Gilroy R."/>
        </authorList>
    </citation>
    <scope>NUCLEOTIDE SEQUENCE</scope>
    <source>
        <strain evidence="2">ChiSjej3B21-8574</strain>
    </source>
</reference>
<dbReference type="InterPro" id="IPR001932">
    <property type="entry name" value="PPM-type_phosphatase-like_dom"/>
</dbReference>
<reference evidence="2" key="1">
    <citation type="journal article" date="2021" name="PeerJ">
        <title>Extensive microbial diversity within the chicken gut microbiome revealed by metagenomics and culture.</title>
        <authorList>
            <person name="Gilroy R."/>
            <person name="Ravi A."/>
            <person name="Getino M."/>
            <person name="Pursley I."/>
            <person name="Horton D.L."/>
            <person name="Alikhan N.F."/>
            <person name="Baker D."/>
            <person name="Gharbi K."/>
            <person name="Hall N."/>
            <person name="Watson M."/>
            <person name="Adriaenssens E.M."/>
            <person name="Foster-Nyarko E."/>
            <person name="Jarju S."/>
            <person name="Secka A."/>
            <person name="Antonio M."/>
            <person name="Oren A."/>
            <person name="Chaudhuri R.R."/>
            <person name="La Ragione R."/>
            <person name="Hildebrand F."/>
            <person name="Pallen M.J."/>
        </authorList>
    </citation>
    <scope>NUCLEOTIDE SEQUENCE</scope>
    <source>
        <strain evidence="2">ChiSjej3B21-8574</strain>
    </source>
</reference>
<organism evidence="2 3">
    <name type="scientific">Candidatus Anaerostipes avistercoris</name>
    <dbReference type="NCBI Taxonomy" id="2838462"/>
    <lineage>
        <taxon>Bacteria</taxon>
        <taxon>Bacillati</taxon>
        <taxon>Bacillota</taxon>
        <taxon>Clostridia</taxon>
        <taxon>Lachnospirales</taxon>
        <taxon>Lachnospiraceae</taxon>
        <taxon>Anaerostipes</taxon>
    </lineage>
</organism>
<dbReference type="PROSITE" id="PS51746">
    <property type="entry name" value="PPM_2"/>
    <property type="match status" value="1"/>
</dbReference>
<dbReference type="SUPFAM" id="SSF81606">
    <property type="entry name" value="PP2C-like"/>
    <property type="match status" value="1"/>
</dbReference>
<dbReference type="Proteomes" id="UP000823904">
    <property type="component" value="Unassembled WGS sequence"/>
</dbReference>
<dbReference type="SMART" id="SM00332">
    <property type="entry name" value="PP2Cc"/>
    <property type="match status" value="1"/>
</dbReference>
<dbReference type="EMBL" id="DWWD01000030">
    <property type="protein sequence ID" value="HJC50523.1"/>
    <property type="molecule type" value="Genomic_DNA"/>
</dbReference>
<dbReference type="SMART" id="SM00331">
    <property type="entry name" value="PP2C_SIG"/>
    <property type="match status" value="1"/>
</dbReference>
<gene>
    <name evidence="2" type="ORF">H9754_08150</name>
</gene>
<comment type="caution">
    <text evidence="2">The sequence shown here is derived from an EMBL/GenBank/DDBJ whole genome shotgun (WGS) entry which is preliminary data.</text>
</comment>
<proteinExistence type="predicted"/>
<feature type="domain" description="PPM-type phosphatase" evidence="1">
    <location>
        <begin position="44"/>
        <end position="284"/>
    </location>
</feature>
<evidence type="ECO:0000259" key="1">
    <source>
        <dbReference type="PROSITE" id="PS51746"/>
    </source>
</evidence>
<dbReference type="CDD" id="cd00143">
    <property type="entry name" value="PP2Cc"/>
    <property type="match status" value="1"/>
</dbReference>
<accession>A0A9D2PKG7</accession>